<keyword evidence="4" id="KW-0812">Transmembrane</keyword>
<evidence type="ECO:0000313" key="5">
    <source>
        <dbReference type="EMBL" id="RRO20682.1"/>
    </source>
</evidence>
<dbReference type="PRINTS" id="PR00834">
    <property type="entry name" value="PROTEASES2C"/>
</dbReference>
<reference evidence="5 6" key="1">
    <citation type="submission" date="2018-11" db="EMBL/GenBank/DDBJ databases">
        <title>Saccharopolyspora rhizosphaerae sp. nov., an actinomycete isolated from rhizosphere soil in Thailand.</title>
        <authorList>
            <person name="Intra B."/>
            <person name="Euanorasetr J."/>
            <person name="Take A."/>
            <person name="Inahashi Y."/>
            <person name="Mori M."/>
            <person name="Panbangred W."/>
            <person name="Matsumoto A."/>
        </authorList>
    </citation>
    <scope>NUCLEOTIDE SEQUENCE [LARGE SCALE GENOMIC DNA]</scope>
    <source>
        <strain evidence="5 6">H219</strain>
    </source>
</reference>
<comment type="caution">
    <text evidence="5">The sequence shown here is derived from an EMBL/GenBank/DDBJ whole genome shotgun (WGS) entry which is preliminary data.</text>
</comment>
<feature type="transmembrane region" description="Helical" evidence="4">
    <location>
        <begin position="92"/>
        <end position="115"/>
    </location>
</feature>
<dbReference type="Proteomes" id="UP000274515">
    <property type="component" value="Unassembled WGS sequence"/>
</dbReference>
<dbReference type="AlphaFoldDB" id="A0A3R8QVY7"/>
<keyword evidence="2" id="KW-0378">Hydrolase</keyword>
<feature type="compositionally biased region" description="Basic and acidic residues" evidence="3">
    <location>
        <begin position="63"/>
        <end position="83"/>
    </location>
</feature>
<dbReference type="InterPro" id="IPR051201">
    <property type="entry name" value="Chloro_Bact_Ser_Proteases"/>
</dbReference>
<keyword evidence="6" id="KW-1185">Reference proteome</keyword>
<keyword evidence="1 5" id="KW-0645">Protease</keyword>
<evidence type="ECO:0000256" key="2">
    <source>
        <dbReference type="ARBA" id="ARBA00022801"/>
    </source>
</evidence>
<protein>
    <submittedName>
        <fullName evidence="5">Trypsin-like serine protease</fullName>
    </submittedName>
</protein>
<dbReference type="EMBL" id="RSAA01000001">
    <property type="protein sequence ID" value="RRO20682.1"/>
    <property type="molecule type" value="Genomic_DNA"/>
</dbReference>
<dbReference type="InterPro" id="IPR009003">
    <property type="entry name" value="Peptidase_S1_PA"/>
</dbReference>
<evidence type="ECO:0000256" key="4">
    <source>
        <dbReference type="SAM" id="Phobius"/>
    </source>
</evidence>
<dbReference type="OrthoDB" id="9758917at2"/>
<evidence type="ECO:0000256" key="1">
    <source>
        <dbReference type="ARBA" id="ARBA00022670"/>
    </source>
</evidence>
<dbReference type="InterPro" id="IPR001940">
    <property type="entry name" value="Peptidase_S1C"/>
</dbReference>
<proteinExistence type="predicted"/>
<organism evidence="5 6">
    <name type="scientific">Saccharopolyspora rhizosphaerae</name>
    <dbReference type="NCBI Taxonomy" id="2492662"/>
    <lineage>
        <taxon>Bacteria</taxon>
        <taxon>Bacillati</taxon>
        <taxon>Actinomycetota</taxon>
        <taxon>Actinomycetes</taxon>
        <taxon>Pseudonocardiales</taxon>
        <taxon>Pseudonocardiaceae</taxon>
        <taxon>Saccharopolyspora</taxon>
    </lineage>
</organism>
<evidence type="ECO:0000256" key="3">
    <source>
        <dbReference type="SAM" id="MobiDB-lite"/>
    </source>
</evidence>
<feature type="compositionally biased region" description="Polar residues" evidence="3">
    <location>
        <begin position="10"/>
        <end position="20"/>
    </location>
</feature>
<dbReference type="Pfam" id="PF13365">
    <property type="entry name" value="Trypsin_2"/>
    <property type="match status" value="1"/>
</dbReference>
<dbReference type="PANTHER" id="PTHR43343:SF3">
    <property type="entry name" value="PROTEASE DO-LIKE 8, CHLOROPLASTIC"/>
    <property type="match status" value="1"/>
</dbReference>
<dbReference type="GO" id="GO:0006508">
    <property type="term" value="P:proteolysis"/>
    <property type="evidence" value="ECO:0007669"/>
    <property type="project" value="UniProtKB-KW"/>
</dbReference>
<feature type="compositionally biased region" description="Low complexity" evidence="3">
    <location>
        <begin position="37"/>
        <end position="49"/>
    </location>
</feature>
<name>A0A3R8QVY7_9PSEU</name>
<dbReference type="SUPFAM" id="SSF50494">
    <property type="entry name" value="Trypsin-like serine proteases"/>
    <property type="match status" value="1"/>
</dbReference>
<gene>
    <name evidence="5" type="ORF">EIL87_02130</name>
</gene>
<keyword evidence="4" id="KW-1133">Transmembrane helix</keyword>
<dbReference type="GO" id="GO:0004252">
    <property type="term" value="F:serine-type endopeptidase activity"/>
    <property type="evidence" value="ECO:0007669"/>
    <property type="project" value="InterPro"/>
</dbReference>
<dbReference type="Gene3D" id="2.40.10.120">
    <property type="match status" value="1"/>
</dbReference>
<accession>A0A3R8QVY7</accession>
<sequence length="323" mass="33185">MRRLRAMEQAPTNTPYTPSQYRRVRNDSPWSYDPWGTTEPAETADAAEATPEEEARGSLLHGLGERFRRLPRPRLPERTEPKKTTSGKKRGVTAVVLGAALLSSGATAGATYGLVSQVSQPAASPQATASAVQPSVVSLNITSPQGKSTGSGVVVDEGGRILTNHHVVEKAGGGPVTVTFNDGKKAQARVVEQDPGRDLAVVQAEGVRDLQPAKLAYGSELEVGQQVIAVGSPLGLPGTVTSGIVSAMHRSVPTGKGAGLGDAIQTDAAINPGNSGGPLVNMDGEVIGINTAVASGKNGSEAAGLGFTVPIDQARPLVDGPVR</sequence>
<feature type="region of interest" description="Disordered" evidence="3">
    <location>
        <begin position="1"/>
        <end position="89"/>
    </location>
</feature>
<evidence type="ECO:0000313" key="6">
    <source>
        <dbReference type="Proteomes" id="UP000274515"/>
    </source>
</evidence>
<keyword evidence="4" id="KW-0472">Membrane</keyword>
<dbReference type="PANTHER" id="PTHR43343">
    <property type="entry name" value="PEPTIDASE S12"/>
    <property type="match status" value="1"/>
</dbReference>